<keyword evidence="3 7" id="KW-0812">Transmembrane</keyword>
<feature type="transmembrane region" description="Helical" evidence="7">
    <location>
        <begin position="103"/>
        <end position="126"/>
    </location>
</feature>
<feature type="region of interest" description="Disordered" evidence="6">
    <location>
        <begin position="400"/>
        <end position="425"/>
    </location>
</feature>
<evidence type="ECO:0000256" key="1">
    <source>
        <dbReference type="ARBA" id="ARBA00004651"/>
    </source>
</evidence>
<evidence type="ECO:0000256" key="2">
    <source>
        <dbReference type="ARBA" id="ARBA00022475"/>
    </source>
</evidence>
<protein>
    <recommendedName>
        <fullName evidence="10">MFS transporter</fullName>
    </recommendedName>
</protein>
<accession>A0ABQ4GUC7</accession>
<name>A0ABQ4GUC7_9ACTN</name>
<proteinExistence type="predicted"/>
<evidence type="ECO:0000313" key="8">
    <source>
        <dbReference type="EMBL" id="GIH65032.1"/>
    </source>
</evidence>
<evidence type="ECO:0008006" key="10">
    <source>
        <dbReference type="Google" id="ProtNLM"/>
    </source>
</evidence>
<keyword evidence="2" id="KW-1003">Cell membrane</keyword>
<dbReference type="Gene3D" id="1.20.1250.20">
    <property type="entry name" value="MFS general substrate transporter like domains"/>
    <property type="match status" value="1"/>
</dbReference>
<gene>
    <name evidence="8" type="ORF">Msi02_58490</name>
</gene>
<dbReference type="SUPFAM" id="SSF103473">
    <property type="entry name" value="MFS general substrate transporter"/>
    <property type="match status" value="1"/>
</dbReference>
<feature type="transmembrane region" description="Helical" evidence="7">
    <location>
        <begin position="138"/>
        <end position="159"/>
    </location>
</feature>
<evidence type="ECO:0000256" key="4">
    <source>
        <dbReference type="ARBA" id="ARBA00022989"/>
    </source>
</evidence>
<reference evidence="8 9" key="1">
    <citation type="submission" date="2021-01" db="EMBL/GenBank/DDBJ databases">
        <title>Whole genome shotgun sequence of Microbispora siamensis NBRC 104113.</title>
        <authorList>
            <person name="Komaki H."/>
            <person name="Tamura T."/>
        </authorList>
    </citation>
    <scope>NUCLEOTIDE SEQUENCE [LARGE SCALE GENOMIC DNA]</scope>
    <source>
        <strain evidence="8 9">NBRC 104113</strain>
    </source>
</reference>
<keyword evidence="9" id="KW-1185">Reference proteome</keyword>
<feature type="transmembrane region" description="Helical" evidence="7">
    <location>
        <begin position="165"/>
        <end position="183"/>
    </location>
</feature>
<sequence length="731" mass="77567">MASPSPARRRFALFALAAAVVCVSFPLAEPVLWTADGSVLTKLLVMVDRAVEPVAILVLALPLGVLIDRSRRRSVLVRSALLGAAALTSVAAARALGAPTWPLLLAVMPASGVLAMVTGLAQDAYLPSVVRRARLLPANALLTLLPQIVVVPMMLTGTIWQDSAFLFAVGLALAVAAALFRGVSAVERQPPPRAGLCREAAEGIRFTIRHPVVRAIALYLVLSALFAEIADAAAGGAWETAFHALSGADSGFARWMMSAPAYIPSVLGALLAVLLHRRLGAFRLAWWALLASGPFTLLLALSGTGPGWIWYVLGAAVPATGTAIAAVSLLSHRQVVTPHRLLGRTGALLVVLTTLADGVGSLLEEPADRLAELGGVAPATLATVAALAAAVPLVRARRSAADHDAGPSQSDLPDHGDGTSLNDAADWPSSAAARAARRAGPPLAALALLAALPAADLAHGRITTLGECAPRYDEAARVPTGERAFICGARSSGRFAAISDRDLLAYGRAMCEVYPGPHADERLITPICPPAAAKAQAEINAEEAEYRAREAANQKVCDHSRHHPLIKPVRVVRDRMWTDYGVMESFEYDESLPEDPFDDGLLDRAQDDDLVAAAPGHLIILSHSDYDICVTAETYRTRPPVEVKGWHQVVEVGYRSITGHIELMDPMAGEGLPNLAFRGKGHYRIRVHYRQPDWEAMTPQHLLIMVFPGEGDRVVEHRRPRRTTGASAGGA</sequence>
<keyword evidence="4 7" id="KW-1133">Transmembrane helix</keyword>
<dbReference type="PANTHER" id="PTHR23513:SF6">
    <property type="entry name" value="MAJOR FACILITATOR SUPERFAMILY ASSOCIATED DOMAIN-CONTAINING PROTEIN"/>
    <property type="match status" value="1"/>
</dbReference>
<evidence type="ECO:0000313" key="9">
    <source>
        <dbReference type="Proteomes" id="UP000660454"/>
    </source>
</evidence>
<dbReference type="PANTHER" id="PTHR23513">
    <property type="entry name" value="INTEGRAL MEMBRANE EFFLUX PROTEIN-RELATED"/>
    <property type="match status" value="1"/>
</dbReference>
<dbReference type="EMBL" id="BOOF01000036">
    <property type="protein sequence ID" value="GIH65032.1"/>
    <property type="molecule type" value="Genomic_DNA"/>
</dbReference>
<feature type="transmembrane region" description="Helical" evidence="7">
    <location>
        <begin position="284"/>
        <end position="302"/>
    </location>
</feature>
<organism evidence="8 9">
    <name type="scientific">Microbispora siamensis</name>
    <dbReference type="NCBI Taxonomy" id="564413"/>
    <lineage>
        <taxon>Bacteria</taxon>
        <taxon>Bacillati</taxon>
        <taxon>Actinomycetota</taxon>
        <taxon>Actinomycetes</taxon>
        <taxon>Streptosporangiales</taxon>
        <taxon>Streptosporangiaceae</taxon>
        <taxon>Microbispora</taxon>
    </lineage>
</organism>
<feature type="transmembrane region" description="Helical" evidence="7">
    <location>
        <begin position="308"/>
        <end position="329"/>
    </location>
</feature>
<keyword evidence="5 7" id="KW-0472">Membrane</keyword>
<feature type="transmembrane region" description="Helical" evidence="7">
    <location>
        <begin position="341"/>
        <end position="363"/>
    </location>
</feature>
<dbReference type="InterPro" id="IPR036259">
    <property type="entry name" value="MFS_trans_sf"/>
</dbReference>
<comment type="subcellular location">
    <subcellularLocation>
        <location evidence="1">Cell membrane</location>
        <topology evidence="1">Multi-pass membrane protein</topology>
    </subcellularLocation>
</comment>
<feature type="transmembrane region" description="Helical" evidence="7">
    <location>
        <begin position="50"/>
        <end position="67"/>
    </location>
</feature>
<feature type="transmembrane region" description="Helical" evidence="7">
    <location>
        <begin position="79"/>
        <end position="97"/>
    </location>
</feature>
<comment type="caution">
    <text evidence="8">The sequence shown here is derived from an EMBL/GenBank/DDBJ whole genome shotgun (WGS) entry which is preliminary data.</text>
</comment>
<evidence type="ECO:0000256" key="7">
    <source>
        <dbReference type="SAM" id="Phobius"/>
    </source>
</evidence>
<dbReference type="Proteomes" id="UP000660454">
    <property type="component" value="Unassembled WGS sequence"/>
</dbReference>
<dbReference type="RefSeq" id="WP_204051170.1">
    <property type="nucleotide sequence ID" value="NZ_BOOF01000036.1"/>
</dbReference>
<evidence type="ECO:0000256" key="6">
    <source>
        <dbReference type="SAM" id="MobiDB-lite"/>
    </source>
</evidence>
<feature type="transmembrane region" description="Helical" evidence="7">
    <location>
        <begin position="215"/>
        <end position="235"/>
    </location>
</feature>
<feature type="transmembrane region" description="Helical" evidence="7">
    <location>
        <begin position="375"/>
        <end position="394"/>
    </location>
</feature>
<feature type="transmembrane region" description="Helical" evidence="7">
    <location>
        <begin position="255"/>
        <end position="275"/>
    </location>
</feature>
<evidence type="ECO:0000256" key="5">
    <source>
        <dbReference type="ARBA" id="ARBA00023136"/>
    </source>
</evidence>
<evidence type="ECO:0000256" key="3">
    <source>
        <dbReference type="ARBA" id="ARBA00022692"/>
    </source>
</evidence>